<evidence type="ECO:0000256" key="2">
    <source>
        <dbReference type="ARBA" id="ARBA00012528"/>
    </source>
</evidence>
<reference evidence="10" key="1">
    <citation type="submission" date="2016-11" db="EMBL/GenBank/DDBJ databases">
        <authorList>
            <person name="Varghese N."/>
            <person name="Submissions S."/>
        </authorList>
    </citation>
    <scope>NUCLEOTIDE SEQUENCE [LARGE SCALE GENOMIC DNA]</scope>
    <source>
        <strain evidence="10">DSM 16219</strain>
    </source>
</reference>
<comment type="subcellular location">
    <subcellularLocation>
        <location evidence="1">Cell membrane</location>
        <topology evidence="1">Multi-pass membrane protein</topology>
    </subcellularLocation>
</comment>
<evidence type="ECO:0000313" key="9">
    <source>
        <dbReference type="EMBL" id="SHJ34229.1"/>
    </source>
</evidence>
<dbReference type="InterPro" id="IPR043128">
    <property type="entry name" value="Rev_trsase/Diguanyl_cyclase"/>
</dbReference>
<dbReference type="SMART" id="SM00267">
    <property type="entry name" value="GGDEF"/>
    <property type="match status" value="1"/>
</dbReference>
<gene>
    <name evidence="9" type="ORF">SAMN02745216_01494</name>
</gene>
<dbReference type="Gene3D" id="3.30.70.270">
    <property type="match status" value="1"/>
</dbReference>
<dbReference type="CDD" id="cd01949">
    <property type="entry name" value="GGDEF"/>
    <property type="match status" value="1"/>
</dbReference>
<keyword evidence="5 7" id="KW-1133">Transmembrane helix</keyword>
<dbReference type="InterPro" id="IPR033479">
    <property type="entry name" value="dCache_1"/>
</dbReference>
<dbReference type="SUPFAM" id="SSF55073">
    <property type="entry name" value="Nucleotide cyclase"/>
    <property type="match status" value="1"/>
</dbReference>
<evidence type="ECO:0000256" key="6">
    <source>
        <dbReference type="ARBA" id="ARBA00023136"/>
    </source>
</evidence>
<evidence type="ECO:0000256" key="3">
    <source>
        <dbReference type="ARBA" id="ARBA00022475"/>
    </source>
</evidence>
<dbReference type="EMBL" id="FQZU01000006">
    <property type="protein sequence ID" value="SHJ34229.1"/>
    <property type="molecule type" value="Genomic_DNA"/>
</dbReference>
<dbReference type="PROSITE" id="PS50887">
    <property type="entry name" value="GGDEF"/>
    <property type="match status" value="1"/>
</dbReference>
<dbReference type="GO" id="GO:1902201">
    <property type="term" value="P:negative regulation of bacterial-type flagellum-dependent cell motility"/>
    <property type="evidence" value="ECO:0007669"/>
    <property type="project" value="TreeGrafter"/>
</dbReference>
<dbReference type="GO" id="GO:0052621">
    <property type="term" value="F:diguanylate cyclase activity"/>
    <property type="evidence" value="ECO:0007669"/>
    <property type="project" value="UniProtKB-EC"/>
</dbReference>
<keyword evidence="4 7" id="KW-0812">Transmembrane</keyword>
<dbReference type="InterPro" id="IPR000160">
    <property type="entry name" value="GGDEF_dom"/>
</dbReference>
<dbReference type="GO" id="GO:0005886">
    <property type="term" value="C:plasma membrane"/>
    <property type="evidence" value="ECO:0007669"/>
    <property type="project" value="UniProtKB-SubCell"/>
</dbReference>
<feature type="domain" description="GGDEF" evidence="8">
    <location>
        <begin position="349"/>
        <end position="481"/>
    </location>
</feature>
<dbReference type="STRING" id="1121393.SAMN02745216_01494"/>
<protein>
    <recommendedName>
        <fullName evidence="2">diguanylate cyclase</fullName>
        <ecNumber evidence="2">2.7.7.65</ecNumber>
    </recommendedName>
</protein>
<dbReference type="EC" id="2.7.7.65" evidence="2"/>
<evidence type="ECO:0000259" key="8">
    <source>
        <dbReference type="PROSITE" id="PS50887"/>
    </source>
</evidence>
<dbReference type="CDD" id="cd18773">
    <property type="entry name" value="PDC1_HK_sensor"/>
    <property type="match status" value="1"/>
</dbReference>
<dbReference type="GO" id="GO:0043709">
    <property type="term" value="P:cell adhesion involved in single-species biofilm formation"/>
    <property type="evidence" value="ECO:0007669"/>
    <property type="project" value="TreeGrafter"/>
</dbReference>
<evidence type="ECO:0000256" key="5">
    <source>
        <dbReference type="ARBA" id="ARBA00022989"/>
    </source>
</evidence>
<name>A0A1M6IIG7_9BACT</name>
<keyword evidence="6 7" id="KW-0472">Membrane</keyword>
<dbReference type="NCBIfam" id="TIGR00254">
    <property type="entry name" value="GGDEF"/>
    <property type="match status" value="1"/>
</dbReference>
<dbReference type="Pfam" id="PF02743">
    <property type="entry name" value="dCache_1"/>
    <property type="match status" value="1"/>
</dbReference>
<organism evidence="9 10">
    <name type="scientific">Desulfatibacillum alkenivorans DSM 16219</name>
    <dbReference type="NCBI Taxonomy" id="1121393"/>
    <lineage>
        <taxon>Bacteria</taxon>
        <taxon>Pseudomonadati</taxon>
        <taxon>Thermodesulfobacteriota</taxon>
        <taxon>Desulfobacteria</taxon>
        <taxon>Desulfobacterales</taxon>
        <taxon>Desulfatibacillaceae</taxon>
        <taxon>Desulfatibacillum</taxon>
    </lineage>
</organism>
<dbReference type="PANTHER" id="PTHR45138">
    <property type="entry name" value="REGULATORY COMPONENTS OF SENSORY TRANSDUCTION SYSTEM"/>
    <property type="match status" value="1"/>
</dbReference>
<proteinExistence type="predicted"/>
<evidence type="ECO:0000256" key="4">
    <source>
        <dbReference type="ARBA" id="ARBA00022692"/>
    </source>
</evidence>
<dbReference type="OrthoDB" id="9812260at2"/>
<accession>A0A1M6IIG7</accession>
<dbReference type="PANTHER" id="PTHR45138:SF26">
    <property type="entry name" value="DIGUANYLATE CYCLASE"/>
    <property type="match status" value="1"/>
</dbReference>
<dbReference type="RefSeq" id="WP_073474538.1">
    <property type="nucleotide sequence ID" value="NZ_FQZU01000006.1"/>
</dbReference>
<feature type="transmembrane region" description="Helical" evidence="7">
    <location>
        <begin position="290"/>
        <end position="311"/>
    </location>
</feature>
<evidence type="ECO:0000256" key="7">
    <source>
        <dbReference type="SAM" id="Phobius"/>
    </source>
</evidence>
<dbReference type="Pfam" id="PF00990">
    <property type="entry name" value="GGDEF"/>
    <property type="match status" value="1"/>
</dbReference>
<sequence length="493" mass="55903">MLRKKNHLIAIVTVLLISGFVVTTLANYYVVRETVRKQIAENELPLTSDNVYSEIQRDLLSSVFISSLMATDTFVRDWLIQGERDSDQITNYLNEIQQKYNTFTSFLVSEQTGVYYHSSGPLKTVSPEEPRDKWYYRVRRMKADYEINIDPDLGNKDAMTIFVNYRIYDYEGKFIGATGVGLTISAVKKLIERYKLQYGREIFFLNTEGRVMLHGKEFPDHENCLLDMNNMAPLVKKTLKALNGAFIMDGGRGPVLYNVRYIPEFDWVLVVGQSESGALHQIHNAVAVNFFIYAFVTIIVLILVNLAISYYQKRLEEMASTDKLTGIYNRQAFDILLSQAIKEAGRRGDPLSLIMLDLDHFKKINDSLGHLAGDAVLKNLVKTMERSVRKSDALGRWGGEEFLALLHGCPLDDAFLIAEKIRTTVCSSVTTYNQAAIKAAVSIGVAQYQDCESPESLLNRADMALYKAKEGGRNRTEKHTGEPSDCLLEKRFQ</sequence>
<dbReference type="InterPro" id="IPR029787">
    <property type="entry name" value="Nucleotide_cyclase"/>
</dbReference>
<dbReference type="CDD" id="cd18774">
    <property type="entry name" value="PDC2_HK_sensor"/>
    <property type="match status" value="1"/>
</dbReference>
<dbReference type="Gene3D" id="3.30.450.20">
    <property type="entry name" value="PAS domain"/>
    <property type="match status" value="1"/>
</dbReference>
<keyword evidence="10" id="KW-1185">Reference proteome</keyword>
<dbReference type="InterPro" id="IPR050469">
    <property type="entry name" value="Diguanylate_Cyclase"/>
</dbReference>
<evidence type="ECO:0000313" key="10">
    <source>
        <dbReference type="Proteomes" id="UP000183994"/>
    </source>
</evidence>
<keyword evidence="3" id="KW-1003">Cell membrane</keyword>
<evidence type="ECO:0000256" key="1">
    <source>
        <dbReference type="ARBA" id="ARBA00004651"/>
    </source>
</evidence>
<dbReference type="AlphaFoldDB" id="A0A1M6IIG7"/>
<dbReference type="FunFam" id="3.30.70.270:FF:000001">
    <property type="entry name" value="Diguanylate cyclase domain protein"/>
    <property type="match status" value="1"/>
</dbReference>
<dbReference type="Proteomes" id="UP000183994">
    <property type="component" value="Unassembled WGS sequence"/>
</dbReference>